<gene>
    <name evidence="2" type="ORF">C6Y40_22665</name>
</gene>
<feature type="transmembrane region" description="Helical" evidence="1">
    <location>
        <begin position="252"/>
        <end position="275"/>
    </location>
</feature>
<sequence>MRLWTYRRPFNYDNSNYEVHYSFSFTTYTSRLYKNGHLIDELTGNFIDELKVLTHTVHSDNAGNTLKVSVGYINWLTVGIEVYHNHERICASHPDNDIYFADKKLKKLAGTHAQETETLKQERQKQSEQWRKNKHSIFADIGLGAAFFIVSKTTGDLTVAAFTSIALGLALVVVQRFVKVDLLGGFAVFGTVMLLISALLSLTFDSEFFVQLKGTIMGVLGALVLLVDGVFRKGRYFAPRFERYLNSPIKHQPFVIGLSVLGLMMAGINYAVATLLTEDQWLTYTTFIDMPLYLILFFMLISKTSQKEAPGISNR</sequence>
<dbReference type="EMBL" id="PVNP01000207">
    <property type="protein sequence ID" value="PRO71367.1"/>
    <property type="molecule type" value="Genomic_DNA"/>
</dbReference>
<protein>
    <recommendedName>
        <fullName evidence="4">Intracellular septation protein A</fullName>
    </recommendedName>
</protein>
<dbReference type="Pfam" id="PF04279">
    <property type="entry name" value="IspA"/>
    <property type="match status" value="1"/>
</dbReference>
<feature type="transmembrane region" description="Helical" evidence="1">
    <location>
        <begin position="281"/>
        <end position="301"/>
    </location>
</feature>
<organism evidence="2 3">
    <name type="scientific">Alteromonas alba</name>
    <dbReference type="NCBI Taxonomy" id="2079529"/>
    <lineage>
        <taxon>Bacteria</taxon>
        <taxon>Pseudomonadati</taxon>
        <taxon>Pseudomonadota</taxon>
        <taxon>Gammaproteobacteria</taxon>
        <taxon>Alteromonadales</taxon>
        <taxon>Alteromonadaceae</taxon>
        <taxon>Alteromonas/Salinimonas group</taxon>
        <taxon>Alteromonas</taxon>
    </lineage>
</organism>
<keyword evidence="1" id="KW-0472">Membrane</keyword>
<dbReference type="RefSeq" id="WP_105936665.1">
    <property type="nucleotide sequence ID" value="NZ_PVNP01000207.1"/>
</dbReference>
<feature type="transmembrane region" description="Helical" evidence="1">
    <location>
        <begin position="208"/>
        <end position="231"/>
    </location>
</feature>
<keyword evidence="3" id="KW-1185">Reference proteome</keyword>
<accession>A0A2S9V4H8</accession>
<dbReference type="InterPro" id="IPR006008">
    <property type="entry name" value="YciB"/>
</dbReference>
<dbReference type="AlphaFoldDB" id="A0A2S9V4H8"/>
<dbReference type="Proteomes" id="UP000238949">
    <property type="component" value="Unassembled WGS sequence"/>
</dbReference>
<dbReference type="OrthoDB" id="111868at2"/>
<dbReference type="GO" id="GO:0016020">
    <property type="term" value="C:membrane"/>
    <property type="evidence" value="ECO:0007669"/>
    <property type="project" value="InterPro"/>
</dbReference>
<evidence type="ECO:0000256" key="1">
    <source>
        <dbReference type="SAM" id="Phobius"/>
    </source>
</evidence>
<evidence type="ECO:0000313" key="2">
    <source>
        <dbReference type="EMBL" id="PRO71367.1"/>
    </source>
</evidence>
<feature type="transmembrane region" description="Helical" evidence="1">
    <location>
        <begin position="157"/>
        <end position="175"/>
    </location>
</feature>
<evidence type="ECO:0008006" key="4">
    <source>
        <dbReference type="Google" id="ProtNLM"/>
    </source>
</evidence>
<keyword evidence="1" id="KW-0812">Transmembrane</keyword>
<proteinExistence type="predicted"/>
<reference evidence="3" key="1">
    <citation type="journal article" date="2020" name="Int. J. Syst. Evol. Microbiol.">
        <title>Alteromonas alba sp. nov., a marine bacterium isolated from the seawater of the West Pacific Ocean.</title>
        <authorList>
            <person name="Sun C."/>
            <person name="Wu Y.-H."/>
            <person name="Xamxidin M."/>
            <person name="Cheng H."/>
            <person name="Xu X.-W."/>
        </authorList>
    </citation>
    <scope>NUCLEOTIDE SEQUENCE [LARGE SCALE GENOMIC DNA]</scope>
    <source>
        <strain evidence="3">190</strain>
    </source>
</reference>
<name>A0A2S9V4H8_9ALTE</name>
<feature type="transmembrane region" description="Helical" evidence="1">
    <location>
        <begin position="182"/>
        <end position="202"/>
    </location>
</feature>
<comment type="caution">
    <text evidence="2">The sequence shown here is derived from an EMBL/GenBank/DDBJ whole genome shotgun (WGS) entry which is preliminary data.</text>
</comment>
<evidence type="ECO:0000313" key="3">
    <source>
        <dbReference type="Proteomes" id="UP000238949"/>
    </source>
</evidence>
<keyword evidence="1" id="KW-1133">Transmembrane helix</keyword>